<dbReference type="AlphaFoldDB" id="A0A7R8W5T9"/>
<reference evidence="2" key="1">
    <citation type="submission" date="2020-11" db="EMBL/GenBank/DDBJ databases">
        <authorList>
            <person name="Tran Van P."/>
        </authorList>
    </citation>
    <scope>NUCLEOTIDE SEQUENCE</scope>
</reference>
<evidence type="ECO:0000313" key="2">
    <source>
        <dbReference type="EMBL" id="CAD7222718.1"/>
    </source>
</evidence>
<sequence length="232" mass="25703">MDRKGVSNHYSSGPSSLFSSQSIPSTRAMGTQCDFSRNLRVAGGGLLPQDQGYPIDNPSDTGYRAFGTNLMDNGYILMDPQHNAVDVKPPSKSIGLGESGNPNFNFEGVQMLPPRELLEQRAEMIRKQRLREMALITGKHFMAAIERDFAQREINMTEGQVRPLTNRERMIMSRITPQARTAVTPGKAKSTTEFGTTTATSTSDTSIQYNTRSAGNPSLSHTNTTSRRTYRY</sequence>
<proteinExistence type="predicted"/>
<protein>
    <submittedName>
        <fullName evidence="2">Uncharacterized protein</fullName>
    </submittedName>
</protein>
<organism evidence="2">
    <name type="scientific">Cyprideis torosa</name>
    <dbReference type="NCBI Taxonomy" id="163714"/>
    <lineage>
        <taxon>Eukaryota</taxon>
        <taxon>Metazoa</taxon>
        <taxon>Ecdysozoa</taxon>
        <taxon>Arthropoda</taxon>
        <taxon>Crustacea</taxon>
        <taxon>Oligostraca</taxon>
        <taxon>Ostracoda</taxon>
        <taxon>Podocopa</taxon>
        <taxon>Podocopida</taxon>
        <taxon>Cytherocopina</taxon>
        <taxon>Cytheroidea</taxon>
        <taxon>Cytherideidae</taxon>
        <taxon>Cyprideis</taxon>
    </lineage>
</organism>
<name>A0A7R8W5T9_9CRUS</name>
<gene>
    <name evidence="2" type="ORF">CTOB1V02_LOCUS717</name>
</gene>
<feature type="compositionally biased region" description="Polar residues" evidence="1">
    <location>
        <begin position="207"/>
        <end position="232"/>
    </location>
</feature>
<feature type="compositionally biased region" description="Low complexity" evidence="1">
    <location>
        <begin position="191"/>
        <end position="206"/>
    </location>
</feature>
<feature type="region of interest" description="Disordered" evidence="1">
    <location>
        <begin position="180"/>
        <end position="232"/>
    </location>
</feature>
<feature type="compositionally biased region" description="Low complexity" evidence="1">
    <location>
        <begin position="11"/>
        <end position="25"/>
    </location>
</feature>
<feature type="region of interest" description="Disordered" evidence="1">
    <location>
        <begin position="1"/>
        <end position="30"/>
    </location>
</feature>
<accession>A0A7R8W5T9</accession>
<evidence type="ECO:0000256" key="1">
    <source>
        <dbReference type="SAM" id="MobiDB-lite"/>
    </source>
</evidence>
<dbReference type="EMBL" id="OB660095">
    <property type="protein sequence ID" value="CAD7222718.1"/>
    <property type="molecule type" value="Genomic_DNA"/>
</dbReference>